<evidence type="ECO:0000313" key="2">
    <source>
        <dbReference type="EMBL" id="MBX40905.1"/>
    </source>
</evidence>
<dbReference type="AlphaFoldDB" id="A0A2P2NEJ9"/>
<dbReference type="EMBL" id="GGEC01060421">
    <property type="protein sequence ID" value="MBX40905.1"/>
    <property type="molecule type" value="Transcribed_RNA"/>
</dbReference>
<feature type="transmembrane region" description="Helical" evidence="1">
    <location>
        <begin position="6"/>
        <end position="24"/>
    </location>
</feature>
<protein>
    <submittedName>
        <fullName evidence="2">Uncharacterized protein</fullName>
    </submittedName>
</protein>
<proteinExistence type="predicted"/>
<organism evidence="2">
    <name type="scientific">Rhizophora mucronata</name>
    <name type="common">Asiatic mangrove</name>
    <dbReference type="NCBI Taxonomy" id="61149"/>
    <lineage>
        <taxon>Eukaryota</taxon>
        <taxon>Viridiplantae</taxon>
        <taxon>Streptophyta</taxon>
        <taxon>Embryophyta</taxon>
        <taxon>Tracheophyta</taxon>
        <taxon>Spermatophyta</taxon>
        <taxon>Magnoliopsida</taxon>
        <taxon>eudicotyledons</taxon>
        <taxon>Gunneridae</taxon>
        <taxon>Pentapetalae</taxon>
        <taxon>rosids</taxon>
        <taxon>fabids</taxon>
        <taxon>Malpighiales</taxon>
        <taxon>Rhizophoraceae</taxon>
        <taxon>Rhizophora</taxon>
    </lineage>
</organism>
<name>A0A2P2NEJ9_RHIMU</name>
<keyword evidence="1" id="KW-1133">Transmembrane helix</keyword>
<keyword evidence="1" id="KW-0812">Transmembrane</keyword>
<sequence>MSSDSVVLRFISLLNPIGQNVFLLKKKIKGKKKEKSLMKNVW</sequence>
<accession>A0A2P2NEJ9</accession>
<keyword evidence="1" id="KW-0472">Membrane</keyword>
<reference evidence="2" key="1">
    <citation type="submission" date="2018-02" db="EMBL/GenBank/DDBJ databases">
        <title>Rhizophora mucronata_Transcriptome.</title>
        <authorList>
            <person name="Meera S.P."/>
            <person name="Sreeshan A."/>
            <person name="Augustine A."/>
        </authorList>
    </citation>
    <scope>NUCLEOTIDE SEQUENCE</scope>
    <source>
        <tissue evidence="2">Leaf</tissue>
    </source>
</reference>
<evidence type="ECO:0000256" key="1">
    <source>
        <dbReference type="SAM" id="Phobius"/>
    </source>
</evidence>